<feature type="transmembrane region" description="Helical" evidence="1">
    <location>
        <begin position="52"/>
        <end position="73"/>
    </location>
</feature>
<evidence type="ECO:0008006" key="4">
    <source>
        <dbReference type="Google" id="ProtNLM"/>
    </source>
</evidence>
<reference evidence="2 3" key="1">
    <citation type="submission" date="2019-03" db="EMBL/GenBank/DDBJ databases">
        <title>Genomic Encyclopedia of Archaeal and Bacterial Type Strains, Phase II (KMG-II): from individual species to whole genera.</title>
        <authorList>
            <person name="Goeker M."/>
        </authorList>
    </citation>
    <scope>NUCLEOTIDE SEQUENCE [LARGE SCALE GENOMIC DNA]</scope>
    <source>
        <strain evidence="2 3">DSM 15388</strain>
    </source>
</reference>
<evidence type="ECO:0000313" key="3">
    <source>
        <dbReference type="Proteomes" id="UP000295793"/>
    </source>
</evidence>
<accession>A0A4R3IDD4</accession>
<feature type="transmembrane region" description="Helical" evidence="1">
    <location>
        <begin position="85"/>
        <end position="106"/>
    </location>
</feature>
<keyword evidence="1" id="KW-1133">Transmembrane helix</keyword>
<proteinExistence type="predicted"/>
<evidence type="ECO:0000313" key="2">
    <source>
        <dbReference type="EMBL" id="TCS43776.1"/>
    </source>
</evidence>
<feature type="transmembrane region" description="Helical" evidence="1">
    <location>
        <begin position="126"/>
        <end position="152"/>
    </location>
</feature>
<gene>
    <name evidence="2" type="ORF">BCF53_101119</name>
</gene>
<comment type="caution">
    <text evidence="2">The sequence shown here is derived from an EMBL/GenBank/DDBJ whole genome shotgun (WGS) entry which is preliminary data.</text>
</comment>
<feature type="transmembrane region" description="Helical" evidence="1">
    <location>
        <begin position="12"/>
        <end position="32"/>
    </location>
</feature>
<feature type="transmembrane region" description="Helical" evidence="1">
    <location>
        <begin position="185"/>
        <end position="205"/>
    </location>
</feature>
<dbReference type="AlphaFoldDB" id="A0A4R3IDD4"/>
<keyword evidence="3" id="KW-1185">Reference proteome</keyword>
<sequence length="214" mass="23621">MKQLTDFGPAAALYAALAYIFALMIFALVLHWPDSRSDQILVLLQHPTLLHWLYVFVYQLWAIALLVLTLCILKTVPNSSDELKKLILVLASVWATLVAASGMLFNSGIAASVAAFEHNPEQAEEIWQSISFIANAIGGANEYIGGFWMLFVSIAMRKAALYSRGLVWLGFAIALAALATALPGLSWLGIFFGLSQIVWFCWLALKLKNFDDHS</sequence>
<name>A0A4R3IDD4_9GAMM</name>
<dbReference type="RefSeq" id="WP_132698810.1">
    <property type="nucleotide sequence ID" value="NZ_SLZR01000001.1"/>
</dbReference>
<organism evidence="2 3">
    <name type="scientific">Reinekea marinisedimentorum</name>
    <dbReference type="NCBI Taxonomy" id="230495"/>
    <lineage>
        <taxon>Bacteria</taxon>
        <taxon>Pseudomonadati</taxon>
        <taxon>Pseudomonadota</taxon>
        <taxon>Gammaproteobacteria</taxon>
        <taxon>Oceanospirillales</taxon>
        <taxon>Saccharospirillaceae</taxon>
        <taxon>Reinekea</taxon>
    </lineage>
</organism>
<dbReference type="EMBL" id="SLZR01000001">
    <property type="protein sequence ID" value="TCS43776.1"/>
    <property type="molecule type" value="Genomic_DNA"/>
</dbReference>
<keyword evidence="1" id="KW-0812">Transmembrane</keyword>
<dbReference type="OrthoDB" id="1162205at2"/>
<evidence type="ECO:0000256" key="1">
    <source>
        <dbReference type="SAM" id="Phobius"/>
    </source>
</evidence>
<dbReference type="Proteomes" id="UP000295793">
    <property type="component" value="Unassembled WGS sequence"/>
</dbReference>
<feature type="transmembrane region" description="Helical" evidence="1">
    <location>
        <begin position="159"/>
        <end position="179"/>
    </location>
</feature>
<protein>
    <recommendedName>
        <fullName evidence="4">DUF4386 family protein</fullName>
    </recommendedName>
</protein>
<keyword evidence="1" id="KW-0472">Membrane</keyword>